<proteinExistence type="predicted"/>
<organism evidence="1">
    <name type="scientific">Anguilla anguilla</name>
    <name type="common">European freshwater eel</name>
    <name type="synonym">Muraena anguilla</name>
    <dbReference type="NCBI Taxonomy" id="7936"/>
    <lineage>
        <taxon>Eukaryota</taxon>
        <taxon>Metazoa</taxon>
        <taxon>Chordata</taxon>
        <taxon>Craniata</taxon>
        <taxon>Vertebrata</taxon>
        <taxon>Euteleostomi</taxon>
        <taxon>Actinopterygii</taxon>
        <taxon>Neopterygii</taxon>
        <taxon>Teleostei</taxon>
        <taxon>Anguilliformes</taxon>
        <taxon>Anguillidae</taxon>
        <taxon>Anguilla</taxon>
    </lineage>
</organism>
<accession>A0A0E9Q3S7</accession>
<protein>
    <submittedName>
        <fullName evidence="1">Uncharacterized protein</fullName>
    </submittedName>
</protein>
<dbReference type="EMBL" id="GBXM01097031">
    <property type="protein sequence ID" value="JAH11546.1"/>
    <property type="molecule type" value="Transcribed_RNA"/>
</dbReference>
<dbReference type="AlphaFoldDB" id="A0A0E9Q3S7"/>
<evidence type="ECO:0000313" key="1">
    <source>
        <dbReference type="EMBL" id="JAH11546.1"/>
    </source>
</evidence>
<reference evidence="1" key="2">
    <citation type="journal article" date="2015" name="Fish Shellfish Immunol.">
        <title>Early steps in the European eel (Anguilla anguilla)-Vibrio vulnificus interaction in the gills: Role of the RtxA13 toxin.</title>
        <authorList>
            <person name="Callol A."/>
            <person name="Pajuelo D."/>
            <person name="Ebbesson L."/>
            <person name="Teles M."/>
            <person name="MacKenzie S."/>
            <person name="Amaro C."/>
        </authorList>
    </citation>
    <scope>NUCLEOTIDE SEQUENCE</scope>
</reference>
<name>A0A0E9Q3S7_ANGAN</name>
<sequence length="18" mass="2063">MSKGWSDIPPTKTFKRAL</sequence>
<reference evidence="1" key="1">
    <citation type="submission" date="2014-11" db="EMBL/GenBank/DDBJ databases">
        <authorList>
            <person name="Amaro Gonzalez C."/>
        </authorList>
    </citation>
    <scope>NUCLEOTIDE SEQUENCE</scope>
</reference>